<reference evidence="5 6" key="1">
    <citation type="journal article" date="2021" name="ISME Commun">
        <title>Automated analysis of genomic sequences facilitates high-throughput and comprehensive description of bacteria.</title>
        <authorList>
            <person name="Hitch T.C.A."/>
        </authorList>
    </citation>
    <scope>NUCLEOTIDE SEQUENCE [LARGE SCALE GENOMIC DNA]</scope>
    <source>
        <strain evidence="5 6">Sanger_02</strain>
    </source>
</reference>
<dbReference type="Gene3D" id="3.40.50.300">
    <property type="entry name" value="P-loop containing nucleotide triphosphate hydrolases"/>
    <property type="match status" value="1"/>
</dbReference>
<keyword evidence="3" id="KW-0547">Nucleotide-binding</keyword>
<name>A0ABT2S7C0_9FIRM</name>
<accession>A0ABT2S7C0</accession>
<dbReference type="EMBL" id="JAOQJV010000008">
    <property type="protein sequence ID" value="MCU6700150.1"/>
    <property type="molecule type" value="Genomic_DNA"/>
</dbReference>
<evidence type="ECO:0000313" key="6">
    <source>
        <dbReference type="Proteomes" id="UP001207605"/>
    </source>
</evidence>
<dbReference type="PANTHER" id="PTHR43553">
    <property type="entry name" value="HEAVY METAL TRANSPORTER"/>
    <property type="match status" value="1"/>
</dbReference>
<evidence type="ECO:0000256" key="1">
    <source>
        <dbReference type="ARBA" id="ARBA00005417"/>
    </source>
</evidence>
<dbReference type="CDD" id="cd00267">
    <property type="entry name" value="ABC_ATPase"/>
    <property type="match status" value="1"/>
</dbReference>
<evidence type="ECO:0000256" key="4">
    <source>
        <dbReference type="ARBA" id="ARBA00022840"/>
    </source>
</evidence>
<comment type="caution">
    <text evidence="5">The sequence shown here is derived from an EMBL/GenBank/DDBJ whole genome shotgun (WGS) entry which is preliminary data.</text>
</comment>
<keyword evidence="6" id="KW-1185">Reference proteome</keyword>
<dbReference type="InterPro" id="IPR050095">
    <property type="entry name" value="ECF_ABC_transporter_ATP-bd"/>
</dbReference>
<organism evidence="5 6">
    <name type="scientific">Dorea ammoniilytica</name>
    <dbReference type="NCBI Taxonomy" id="2981788"/>
    <lineage>
        <taxon>Bacteria</taxon>
        <taxon>Bacillati</taxon>
        <taxon>Bacillota</taxon>
        <taxon>Clostridia</taxon>
        <taxon>Lachnospirales</taxon>
        <taxon>Lachnospiraceae</taxon>
        <taxon>Dorea</taxon>
    </lineage>
</organism>
<evidence type="ECO:0000313" key="5">
    <source>
        <dbReference type="EMBL" id="MCU6700150.1"/>
    </source>
</evidence>
<dbReference type="InterPro" id="IPR027417">
    <property type="entry name" value="P-loop_NTPase"/>
</dbReference>
<sequence>MRTLAKDAEVLIFDEPTSALDQRSRKELYTLLRQIKKDKIIIIVSHDDEITQVVNHVITVHK</sequence>
<evidence type="ECO:0000256" key="2">
    <source>
        <dbReference type="ARBA" id="ARBA00022448"/>
    </source>
</evidence>
<protein>
    <submittedName>
        <fullName evidence="5">ABC transporter ATP-binding protein</fullName>
    </submittedName>
</protein>
<proteinExistence type="inferred from homology"/>
<evidence type="ECO:0000256" key="3">
    <source>
        <dbReference type="ARBA" id="ARBA00022741"/>
    </source>
</evidence>
<dbReference type="PANTHER" id="PTHR43553:SF24">
    <property type="entry name" value="ENERGY-COUPLING FACTOR TRANSPORTER ATP-BINDING PROTEIN ECFA1"/>
    <property type="match status" value="1"/>
</dbReference>
<dbReference type="SUPFAM" id="SSF52540">
    <property type="entry name" value="P-loop containing nucleoside triphosphate hydrolases"/>
    <property type="match status" value="1"/>
</dbReference>
<comment type="similarity">
    <text evidence="1">Belongs to the ABC transporter superfamily.</text>
</comment>
<gene>
    <name evidence="5" type="ORF">OCV65_07880</name>
</gene>
<dbReference type="RefSeq" id="WP_262581600.1">
    <property type="nucleotide sequence ID" value="NZ_JAOQJV010000008.1"/>
</dbReference>
<dbReference type="Proteomes" id="UP001207605">
    <property type="component" value="Unassembled WGS sequence"/>
</dbReference>
<keyword evidence="4 5" id="KW-0067">ATP-binding</keyword>
<dbReference type="GO" id="GO:0005524">
    <property type="term" value="F:ATP binding"/>
    <property type="evidence" value="ECO:0007669"/>
    <property type="project" value="UniProtKB-KW"/>
</dbReference>
<keyword evidence="2" id="KW-0813">Transport</keyword>